<feature type="transmembrane region" description="Helical" evidence="2">
    <location>
        <begin position="369"/>
        <end position="386"/>
    </location>
</feature>
<evidence type="ECO:0000256" key="2">
    <source>
        <dbReference type="SAM" id="Phobius"/>
    </source>
</evidence>
<feature type="transmembrane region" description="Helical" evidence="2">
    <location>
        <begin position="433"/>
        <end position="451"/>
    </location>
</feature>
<feature type="transmembrane region" description="Helical" evidence="2">
    <location>
        <begin position="339"/>
        <end position="357"/>
    </location>
</feature>
<reference evidence="3" key="3">
    <citation type="journal article" date="2004" name="Trends Parasitol.">
        <title>The Anopheles gambiae genome: an update.</title>
        <authorList>
            <person name="Mongin E."/>
            <person name="Louis C."/>
            <person name="Holt R.A."/>
            <person name="Birney E."/>
            <person name="Collins F.H."/>
        </authorList>
    </citation>
    <scope>NUCLEOTIDE SEQUENCE</scope>
    <source>
        <strain evidence="3">PEST</strain>
    </source>
</reference>
<name>F5HLH5_ANOGA</name>
<sequence length="765" mass="82674">MTRDSEIPAIFNPKRVRAPSVVVTGDSPNGPFGGFTNNVPQITHSDSVTSSQHDGQDSLIGITVTGGMHGGCDTPTSQPHALLGSGGGLGVGSGGGSGSANPAVSSSLPSTSRVKACRASCCSELAQKMYFGVCVTVLVTASWVGATHCIKFLYLRRNTYASTLPPHLTAFITDGTTDAIPGGAAPDQNSTSAMIVHGFGPTSSFLPSTTKPIITSDRVAPPLTTHVFNAPFFASWFCTNFAILFFPIYILGRVAIKKCDGTGEVLGEILRGFRDRGFTIGRFLNRCLTFCVLWLLTTYLYALSLKDLLATDVMALFATNVACVYLLAWVILQEQFVGVRIVAVILCDTGIALLAYMDGITGSPTLGGVVLAALAAAGYAVFKVMFRKVMGDPPVGQIAFTFSIIGFLNAAILWPVCIALYFTGAEIMPWETLPWVVLLMASVLLLVFHILTQFSSAVTYNMFVTLGLITAVPVSAALDIVLYGAHFAGMKLAGIILIAVGFFLVMFPDNWPDYITRLLRKTGRALLRNQCCCDTAENDYENSVGNQSNIINLNPPILHHYQKFTTNSINPIPFSIPKRFCSSFLSLNFQFLQSYHVTLHLYITTKGNIPCIELSLASVVRYSHKLPCNMGSSSSKRNSIAASRRHRLSDGLHSIASSLSLWPGEMTDLQQQQQQHHLQHQQSLQHFQHILRNDSSSDFVGLNPHAKLRHYSLTEMTTNFIRKPGSIRLSPGLGTGSGPNSLSATADAHRYPSMNGRSSSYGSLE</sequence>
<feature type="transmembrane region" description="Helical" evidence="2">
    <location>
        <begin position="314"/>
        <end position="332"/>
    </location>
</feature>
<feature type="compositionally biased region" description="Polar residues" evidence="1">
    <location>
        <begin position="755"/>
        <end position="765"/>
    </location>
</feature>
<feature type="transmembrane region" description="Helical" evidence="2">
    <location>
        <begin position="463"/>
        <end position="486"/>
    </location>
</feature>
<reference evidence="3" key="2">
    <citation type="submission" date="2002-03" db="EMBL/GenBank/DDBJ databases">
        <authorList>
            <consortium name="The Anopheles Genome Sequencing Consortium"/>
        </authorList>
    </citation>
    <scope>NUCLEOTIDE SEQUENCE</scope>
    <source>
        <strain evidence="3">PEST</strain>
    </source>
</reference>
<dbReference type="InterPro" id="IPR026505">
    <property type="entry name" value="Solute_c_fam_35_mem_F3/F4"/>
</dbReference>
<organism evidence="3">
    <name type="scientific">Anopheles gambiae</name>
    <name type="common">African malaria mosquito</name>
    <dbReference type="NCBI Taxonomy" id="7165"/>
    <lineage>
        <taxon>Eukaryota</taxon>
        <taxon>Metazoa</taxon>
        <taxon>Ecdysozoa</taxon>
        <taxon>Arthropoda</taxon>
        <taxon>Hexapoda</taxon>
        <taxon>Insecta</taxon>
        <taxon>Pterygota</taxon>
        <taxon>Neoptera</taxon>
        <taxon>Endopterygota</taxon>
        <taxon>Diptera</taxon>
        <taxon>Nematocera</taxon>
        <taxon>Culicoidea</taxon>
        <taxon>Culicidae</taxon>
        <taxon>Anophelinae</taxon>
        <taxon>Anopheles</taxon>
    </lineage>
</organism>
<dbReference type="PANTHER" id="PTHR19346">
    <property type="entry name" value="SUGAR PHOSPHATE TRANSPORTER DOMAIN-CONTAINING PROTEIN"/>
    <property type="match status" value="1"/>
</dbReference>
<comment type="caution">
    <text evidence="3">The sequence shown here is derived from an EMBL/GenBank/DDBJ whole genome shotgun (WGS) entry which is preliminary data.</text>
</comment>
<protein>
    <submittedName>
        <fullName evidence="3">AGAP004544-PB</fullName>
    </submittedName>
</protein>
<gene>
    <name evidence="3" type="ORF">AgaP_AGAP004544</name>
</gene>
<feature type="region of interest" description="Disordered" evidence="1">
    <location>
        <begin position="730"/>
        <end position="765"/>
    </location>
</feature>
<proteinExistence type="predicted"/>
<dbReference type="VEuPathDB" id="VectorBase:AGAP004544"/>
<keyword evidence="2" id="KW-0812">Transmembrane</keyword>
<feature type="transmembrane region" description="Helical" evidence="2">
    <location>
        <begin position="492"/>
        <end position="511"/>
    </location>
</feature>
<dbReference type="SUPFAM" id="SSF103481">
    <property type="entry name" value="Multidrug resistance efflux transporter EmrE"/>
    <property type="match status" value="1"/>
</dbReference>
<dbReference type="AlphaFoldDB" id="F5HLH5"/>
<dbReference type="STRING" id="7165.F5HLH5"/>
<dbReference type="eggNOG" id="KOG4314">
    <property type="taxonomic scope" value="Eukaryota"/>
</dbReference>
<feature type="transmembrane region" description="Helical" evidence="2">
    <location>
        <begin position="398"/>
        <end position="421"/>
    </location>
</feature>
<evidence type="ECO:0000256" key="1">
    <source>
        <dbReference type="SAM" id="MobiDB-lite"/>
    </source>
</evidence>
<dbReference type="EMBL" id="AAAB01008898">
    <property type="protein sequence ID" value="EGK97194.1"/>
    <property type="molecule type" value="Genomic_DNA"/>
</dbReference>
<dbReference type="PaxDb" id="7165-AGAP004544-PB"/>
<dbReference type="InterPro" id="IPR037185">
    <property type="entry name" value="EmrE-like"/>
</dbReference>
<dbReference type="PANTHER" id="PTHR19346:SF4">
    <property type="entry name" value="SUGAR PHOSPHATE TRANSPORTER DOMAIN-CONTAINING PROTEIN"/>
    <property type="match status" value="1"/>
</dbReference>
<reference evidence="3" key="4">
    <citation type="journal article" date="2007" name="Genome Biol.">
        <title>Update of the Anopheles gambiae PEST genome assembly.</title>
        <authorList>
            <person name="Sharakhova M.V."/>
            <person name="Hammond M.P."/>
            <person name="Lobo N.F."/>
            <person name="Krzywinski J."/>
            <person name="Unger M.F."/>
            <person name="Hillenmeyer M.E."/>
            <person name="Bruggner R.V."/>
            <person name="Birney E."/>
            <person name="Collins F.H."/>
        </authorList>
    </citation>
    <scope>NUCLEOTIDE SEQUENCE</scope>
    <source>
        <strain evidence="3">PEST</strain>
    </source>
</reference>
<reference evidence="3" key="5">
    <citation type="submission" date="2011-05" db="EMBL/GenBank/DDBJ databases">
        <authorList>
            <consortium name="VectorBase"/>
        </authorList>
    </citation>
    <scope>NUCLEOTIDE SEQUENCE</scope>
    <source>
        <strain evidence="3">PEST</strain>
    </source>
</reference>
<reference evidence="3" key="1">
    <citation type="journal article" date="2002" name="Science">
        <title>The genome sequence of the malaria mosquito Anopheles gambiae.</title>
        <authorList>
            <person name="Holt R.A."/>
            <person name="Subramanian G.M."/>
            <person name="Halpern A."/>
            <person name="Sutton G.G."/>
            <person name="Charlab R."/>
            <person name="Nusskern D.R."/>
            <person name="Wincker P."/>
            <person name="Clark A.G."/>
            <person name="Ribeiro J.M."/>
            <person name="Wides R."/>
            <person name="Salzberg S.L."/>
            <person name="Loftus B."/>
            <person name="Yandell M."/>
            <person name="Majoros W.H."/>
            <person name="Rusch D.B."/>
            <person name="Lai Z."/>
            <person name="Kraft C.L."/>
            <person name="Abril J.F."/>
            <person name="Anthouard V."/>
            <person name="Arensburger P."/>
            <person name="Atkinson P.W."/>
            <person name="Baden H."/>
            <person name="de Berardinis V."/>
            <person name="Baldwin D."/>
            <person name="Benes V."/>
            <person name="Biedler J."/>
            <person name="Blass C."/>
            <person name="Bolanos R."/>
            <person name="Boscus D."/>
            <person name="Barnstead M."/>
            <person name="Cai S."/>
            <person name="Center A."/>
            <person name="Chaturverdi K."/>
            <person name="Christophides G.K."/>
            <person name="Chrystal M.A."/>
            <person name="Clamp M."/>
            <person name="Cravchik A."/>
            <person name="Curwen V."/>
            <person name="Dana A."/>
            <person name="Delcher A."/>
            <person name="Dew I."/>
            <person name="Evans C.A."/>
            <person name="Flanigan M."/>
            <person name="Grundschober-Freimoser A."/>
            <person name="Friedli L."/>
            <person name="Gu Z."/>
            <person name="Guan P."/>
            <person name="Guigo R."/>
            <person name="Hillenmeyer M.E."/>
            <person name="Hladun S.L."/>
            <person name="Hogan J.R."/>
            <person name="Hong Y.S."/>
            <person name="Hoover J."/>
            <person name="Jaillon O."/>
            <person name="Ke Z."/>
            <person name="Kodira C."/>
            <person name="Kokoza E."/>
            <person name="Koutsos A."/>
            <person name="Letunic I."/>
            <person name="Levitsky A."/>
            <person name="Liang Y."/>
            <person name="Lin J.J."/>
            <person name="Lobo N.F."/>
            <person name="Lopez J.R."/>
            <person name="Malek J.A."/>
            <person name="McIntosh T.C."/>
            <person name="Meister S."/>
            <person name="Miller J."/>
            <person name="Mobarry C."/>
            <person name="Mongin E."/>
            <person name="Murphy S.D."/>
            <person name="O'Brochta D.A."/>
            <person name="Pfannkoch C."/>
            <person name="Qi R."/>
            <person name="Regier M.A."/>
            <person name="Remington K."/>
            <person name="Shao H."/>
            <person name="Sharakhova M.V."/>
            <person name="Sitter C.D."/>
            <person name="Shetty J."/>
            <person name="Smith T.J."/>
            <person name="Strong R."/>
            <person name="Sun J."/>
            <person name="Thomasova D."/>
            <person name="Ton L.Q."/>
            <person name="Topalis P."/>
            <person name="Tu Z."/>
            <person name="Unger M.F."/>
            <person name="Walenz B."/>
            <person name="Wang A."/>
            <person name="Wang J."/>
            <person name="Wang M."/>
            <person name="Wang X."/>
            <person name="Woodford K.J."/>
            <person name="Wortman J.R."/>
            <person name="Wu M."/>
            <person name="Yao A."/>
            <person name="Zdobnov E.M."/>
            <person name="Zhang H."/>
            <person name="Zhao Q."/>
            <person name="Zhao S."/>
            <person name="Zhu S.C."/>
            <person name="Zhimulev I."/>
            <person name="Coluzzi M."/>
            <person name="della Torre A."/>
            <person name="Roth C.W."/>
            <person name="Louis C."/>
            <person name="Kalush F."/>
            <person name="Mural R.J."/>
            <person name="Myers E.W."/>
            <person name="Adams M.D."/>
            <person name="Smith H.O."/>
            <person name="Broder S."/>
            <person name="Gardner M.J."/>
            <person name="Fraser C.M."/>
            <person name="Birney E."/>
            <person name="Bork P."/>
            <person name="Brey P.T."/>
            <person name="Venter J.C."/>
            <person name="Weissenbach J."/>
            <person name="Kafatos F.C."/>
            <person name="Collins F.H."/>
            <person name="Hoffman S.L."/>
        </authorList>
    </citation>
    <scope>NUCLEOTIDE SEQUENCE [LARGE SCALE GENOMIC DNA]</scope>
    <source>
        <strain evidence="3">PEST</strain>
    </source>
</reference>
<evidence type="ECO:0000313" key="3">
    <source>
        <dbReference type="EMBL" id="EGK97194.1"/>
    </source>
</evidence>
<dbReference type="VEuPathDB" id="VectorBase:AGAMI1_014594"/>
<keyword evidence="2" id="KW-1133">Transmembrane helix</keyword>
<feature type="transmembrane region" description="Helical" evidence="2">
    <location>
        <begin position="283"/>
        <end position="302"/>
    </location>
</feature>
<accession>F5HLH5</accession>
<feature type="transmembrane region" description="Helical" evidence="2">
    <location>
        <begin position="232"/>
        <end position="251"/>
    </location>
</feature>
<dbReference type="PhylomeDB" id="F5HLH5"/>
<keyword evidence="2" id="KW-0472">Membrane</keyword>